<dbReference type="Proteomes" id="UP000241074">
    <property type="component" value="Chromosome"/>
</dbReference>
<keyword evidence="4" id="KW-1185">Reference proteome</keyword>
<dbReference type="PANTHER" id="PTHR33747:SF1">
    <property type="entry name" value="ADENYLATE CYCLASE-ASSOCIATED CAP C-TERMINAL DOMAIN-CONTAINING PROTEIN"/>
    <property type="match status" value="1"/>
</dbReference>
<dbReference type="InterPro" id="IPR032710">
    <property type="entry name" value="NTF2-like_dom_sf"/>
</dbReference>
<dbReference type="Gene3D" id="3.10.450.50">
    <property type="match status" value="1"/>
</dbReference>
<dbReference type="OrthoDB" id="21421at2"/>
<protein>
    <recommendedName>
        <fullName evidence="1">UPF0225 protein C7S18_20355</fullName>
    </recommendedName>
</protein>
<feature type="domain" description="YchJ-like middle NTF2-like" evidence="2">
    <location>
        <begin position="26"/>
        <end position="122"/>
    </location>
</feature>
<dbReference type="EMBL" id="CP027860">
    <property type="protein sequence ID" value="AVP99380.1"/>
    <property type="molecule type" value="Genomic_DNA"/>
</dbReference>
<dbReference type="Pfam" id="PF17775">
    <property type="entry name" value="YchJ_M-like"/>
    <property type="match status" value="1"/>
</dbReference>
<dbReference type="RefSeq" id="WP_106893298.1">
    <property type="nucleotide sequence ID" value="NZ_CP027860.1"/>
</dbReference>
<gene>
    <name evidence="3" type="ORF">C7S18_20355</name>
</gene>
<evidence type="ECO:0000259" key="2">
    <source>
        <dbReference type="Pfam" id="PF17775"/>
    </source>
</evidence>
<dbReference type="AlphaFoldDB" id="A0A2P1PX26"/>
<accession>A0A2P1PX26</accession>
<proteinExistence type="inferred from homology"/>
<comment type="similarity">
    <text evidence="1">Belongs to the UPF0225 family.</text>
</comment>
<evidence type="ECO:0000256" key="1">
    <source>
        <dbReference type="HAMAP-Rule" id="MF_00612"/>
    </source>
</evidence>
<evidence type="ECO:0000313" key="3">
    <source>
        <dbReference type="EMBL" id="AVP99380.1"/>
    </source>
</evidence>
<reference evidence="3 4" key="2">
    <citation type="submission" date="2018-03" db="EMBL/GenBank/DDBJ databases">
        <authorList>
            <person name="Keele B.F."/>
        </authorList>
    </citation>
    <scope>NUCLEOTIDE SEQUENCE [LARGE SCALE GENOMIC DNA]</scope>
    <source>
        <strain evidence="3 4">D13</strain>
    </source>
</reference>
<dbReference type="HAMAP" id="MF_00612">
    <property type="entry name" value="UPF0225"/>
    <property type="match status" value="1"/>
</dbReference>
<organism evidence="3 4">
    <name type="scientific">Ahniella affigens</name>
    <dbReference type="NCBI Taxonomy" id="2021234"/>
    <lineage>
        <taxon>Bacteria</taxon>
        <taxon>Pseudomonadati</taxon>
        <taxon>Pseudomonadota</taxon>
        <taxon>Gammaproteobacteria</taxon>
        <taxon>Lysobacterales</taxon>
        <taxon>Rhodanobacteraceae</taxon>
        <taxon>Ahniella</taxon>
    </lineage>
</organism>
<dbReference type="PANTHER" id="PTHR33747">
    <property type="entry name" value="UPF0225 PROTEIN SCO1677"/>
    <property type="match status" value="1"/>
</dbReference>
<dbReference type="SUPFAM" id="SSF54427">
    <property type="entry name" value="NTF2-like"/>
    <property type="match status" value="1"/>
</dbReference>
<sequence>MMPCPCGGKDYAMCCGRFHAGALAPSPEWLMRSRYTAYVRGDQQYLLATWHPSTRPAALDLDDAAQATMRWLGLTVKAAREDGDWGEVEFIARFRVGGQSAQRLHERSRFERLDGRWYYVDGVFVR</sequence>
<dbReference type="KEGG" id="xba:C7S18_20355"/>
<name>A0A2P1PX26_9GAMM</name>
<dbReference type="InterPro" id="IPR048469">
    <property type="entry name" value="YchJ-like_M"/>
</dbReference>
<reference evidence="3 4" key="1">
    <citation type="submission" date="2018-03" db="EMBL/GenBank/DDBJ databases">
        <title>Ahniella affigens gen. nov., sp. nov., a gammaproteobacterium isolated from sandy soil near a stream.</title>
        <authorList>
            <person name="Ko Y."/>
            <person name="Kim J.-H."/>
        </authorList>
    </citation>
    <scope>NUCLEOTIDE SEQUENCE [LARGE SCALE GENOMIC DNA]</scope>
    <source>
        <strain evidence="3 4">D13</strain>
    </source>
</reference>
<dbReference type="InterPro" id="IPR023006">
    <property type="entry name" value="YchJ-like"/>
</dbReference>
<evidence type="ECO:0000313" key="4">
    <source>
        <dbReference type="Proteomes" id="UP000241074"/>
    </source>
</evidence>